<dbReference type="SUPFAM" id="SSF117074">
    <property type="entry name" value="Hypothetical protein PA1324"/>
    <property type="match status" value="1"/>
</dbReference>
<evidence type="ECO:0000256" key="1">
    <source>
        <dbReference type="SAM" id="SignalP"/>
    </source>
</evidence>
<comment type="caution">
    <text evidence="2">The sequence shown here is derived from an EMBL/GenBank/DDBJ whole genome shotgun (WGS) entry which is preliminary data.</text>
</comment>
<keyword evidence="3" id="KW-1185">Reference proteome</keyword>
<feature type="signal peptide" evidence="1">
    <location>
        <begin position="1"/>
        <end position="22"/>
    </location>
</feature>
<proteinExistence type="predicted"/>
<gene>
    <name evidence="2" type="ORF">DFR24_0167</name>
</gene>
<name>A0A4R7PBH0_9GAMM</name>
<protein>
    <recommendedName>
        <fullName evidence="4">DUF4382 domain-containing protein</fullName>
    </recommendedName>
</protein>
<evidence type="ECO:0000313" key="3">
    <source>
        <dbReference type="Proteomes" id="UP000295341"/>
    </source>
</evidence>
<evidence type="ECO:0008006" key="4">
    <source>
        <dbReference type="Google" id="ProtNLM"/>
    </source>
</evidence>
<evidence type="ECO:0000313" key="2">
    <source>
        <dbReference type="EMBL" id="TDU30811.1"/>
    </source>
</evidence>
<dbReference type="OrthoDB" id="7062064at2"/>
<dbReference type="Proteomes" id="UP000295341">
    <property type="component" value="Unassembled WGS sequence"/>
</dbReference>
<dbReference type="PROSITE" id="PS51257">
    <property type="entry name" value="PROKAR_LIPOPROTEIN"/>
    <property type="match status" value="1"/>
</dbReference>
<accession>A0A4R7PBH0</accession>
<dbReference type="RefSeq" id="WP_133879450.1">
    <property type="nucleotide sequence ID" value="NZ_MWIN01000023.1"/>
</dbReference>
<dbReference type="AlphaFoldDB" id="A0A4R7PBH0"/>
<feature type="chain" id="PRO_5030099588" description="DUF4382 domain-containing protein" evidence="1">
    <location>
        <begin position="23"/>
        <end position="288"/>
    </location>
</feature>
<dbReference type="EMBL" id="SOBT01000008">
    <property type="protein sequence ID" value="TDU30811.1"/>
    <property type="molecule type" value="Genomic_DNA"/>
</dbReference>
<reference evidence="2 3" key="1">
    <citation type="submission" date="2019-03" db="EMBL/GenBank/DDBJ databases">
        <title>Genomic Encyclopedia of Type Strains, Phase IV (KMG-IV): sequencing the most valuable type-strain genomes for metagenomic binning, comparative biology and taxonomic classification.</title>
        <authorList>
            <person name="Goeker M."/>
        </authorList>
    </citation>
    <scope>NUCLEOTIDE SEQUENCE [LARGE SCALE GENOMIC DNA]</scope>
    <source>
        <strain evidence="2 3">DSM 26377</strain>
    </source>
</reference>
<sequence>MRLRIALAALAVLLAGCEPSFNVDLVATPLADEDAKVTLRLEGVELRKTDGNTDKLTRSSTGVYLVDSTVDPVPEDLLSDSKIDGGRYDGFKLLLADDDDLGEVTRPGRPDEAIEAGTATVLFSPVSFNIDKDDDKTTSLVVALDLVLSLSEKEDEAGFTLDPLIRVMEVGDASSVSGNIPASRFSDAACRTGTALVYAFAGRDIEPDERDGAGVEPYATAPIVRRGTGAAGSYLLDYLPPGDYTLAFTCEGQFENGRLPSEDEDIDFFEGANVKLETGESVRVDFDT</sequence>
<organism evidence="2 3">
    <name type="scientific">Panacagrimonas perspica</name>
    <dbReference type="NCBI Taxonomy" id="381431"/>
    <lineage>
        <taxon>Bacteria</taxon>
        <taxon>Pseudomonadati</taxon>
        <taxon>Pseudomonadota</taxon>
        <taxon>Gammaproteobacteria</taxon>
        <taxon>Nevskiales</taxon>
        <taxon>Nevskiaceae</taxon>
        <taxon>Panacagrimonas</taxon>
    </lineage>
</organism>
<keyword evidence="1" id="KW-0732">Signal</keyword>